<protein>
    <submittedName>
        <fullName evidence="1">Putative homocitrate synthase AksA</fullName>
    </submittedName>
</protein>
<name>A0A0A9Y7T9_LYGHE</name>
<organism evidence="1">
    <name type="scientific">Lygus hesperus</name>
    <name type="common">Western plant bug</name>
    <dbReference type="NCBI Taxonomy" id="30085"/>
    <lineage>
        <taxon>Eukaryota</taxon>
        <taxon>Metazoa</taxon>
        <taxon>Ecdysozoa</taxon>
        <taxon>Arthropoda</taxon>
        <taxon>Hexapoda</taxon>
        <taxon>Insecta</taxon>
        <taxon>Pterygota</taxon>
        <taxon>Neoptera</taxon>
        <taxon>Paraneoptera</taxon>
        <taxon>Hemiptera</taxon>
        <taxon>Heteroptera</taxon>
        <taxon>Panheteroptera</taxon>
        <taxon>Cimicomorpha</taxon>
        <taxon>Miridae</taxon>
        <taxon>Mirini</taxon>
        <taxon>Lygus</taxon>
    </lineage>
</organism>
<gene>
    <name evidence="1" type="primary">aksA</name>
    <name evidence="1" type="ORF">CM83_104321</name>
</gene>
<reference evidence="1" key="1">
    <citation type="journal article" date="2014" name="PLoS ONE">
        <title>Transcriptome-Based Identification of ABC Transporters in the Western Tarnished Plant Bug Lygus hesperus.</title>
        <authorList>
            <person name="Hull J.J."/>
            <person name="Chaney K."/>
            <person name="Geib S.M."/>
            <person name="Fabrick J.A."/>
            <person name="Brent C.S."/>
            <person name="Walsh D."/>
            <person name="Lavine L.C."/>
        </authorList>
    </citation>
    <scope>NUCLEOTIDE SEQUENCE</scope>
</reference>
<sequence length="113" mass="12752">AQYEREKIESRRNVDSETLEDCHLTTNCDSGLRGDMKFSGVNNSSEIVEENNGTNLCKNYSEYRPKDYEVVDIIVASSYQSPSMPDAASKKIKERSELTSSFSQVSSLRDEVI</sequence>
<dbReference type="AlphaFoldDB" id="A0A0A9Y7T9"/>
<dbReference type="EMBL" id="GBHO01015903">
    <property type="protein sequence ID" value="JAG27701.1"/>
    <property type="molecule type" value="Transcribed_RNA"/>
</dbReference>
<accession>A0A0A9Y7T9</accession>
<proteinExistence type="predicted"/>
<feature type="non-terminal residue" evidence="1">
    <location>
        <position position="1"/>
    </location>
</feature>
<reference evidence="1" key="2">
    <citation type="submission" date="2014-07" db="EMBL/GenBank/DDBJ databases">
        <authorList>
            <person name="Hull J."/>
        </authorList>
    </citation>
    <scope>NUCLEOTIDE SEQUENCE</scope>
</reference>
<feature type="non-terminal residue" evidence="1">
    <location>
        <position position="113"/>
    </location>
</feature>
<evidence type="ECO:0000313" key="1">
    <source>
        <dbReference type="EMBL" id="JAG27701.1"/>
    </source>
</evidence>